<sequence length="141" mass="15204">MPTWKQTDTVIPSSIPSTFLRTHAPRLLTSPASAVRRALASPTDPRPPPSASPAERRPPLSPRPPSAASPRQRALPAPASLARQRRLPLSPRPPSAASPPRATETYPICPPAIETCWLTLEIPIVDCEPWLSLPPPPSRVS</sequence>
<proteinExistence type="predicted"/>
<dbReference type="Proteomes" id="UP000807115">
    <property type="component" value="Chromosome 10"/>
</dbReference>
<protein>
    <submittedName>
        <fullName evidence="2">Uncharacterized protein</fullName>
    </submittedName>
</protein>
<reference evidence="2" key="2">
    <citation type="submission" date="2020-10" db="EMBL/GenBank/DDBJ databases">
        <authorList>
            <person name="Cooper E.A."/>
            <person name="Brenton Z.W."/>
            <person name="Flinn B.S."/>
            <person name="Jenkins J."/>
            <person name="Shu S."/>
            <person name="Flowers D."/>
            <person name="Luo F."/>
            <person name="Wang Y."/>
            <person name="Xia P."/>
            <person name="Barry K."/>
            <person name="Daum C."/>
            <person name="Lipzen A."/>
            <person name="Yoshinaga Y."/>
            <person name="Schmutz J."/>
            <person name="Saski C."/>
            <person name="Vermerris W."/>
            <person name="Kresovich S."/>
        </authorList>
    </citation>
    <scope>NUCLEOTIDE SEQUENCE</scope>
</reference>
<organism evidence="2 3">
    <name type="scientific">Sorghum bicolor</name>
    <name type="common">Sorghum</name>
    <name type="synonym">Sorghum vulgare</name>
    <dbReference type="NCBI Taxonomy" id="4558"/>
    <lineage>
        <taxon>Eukaryota</taxon>
        <taxon>Viridiplantae</taxon>
        <taxon>Streptophyta</taxon>
        <taxon>Embryophyta</taxon>
        <taxon>Tracheophyta</taxon>
        <taxon>Spermatophyta</taxon>
        <taxon>Magnoliopsida</taxon>
        <taxon>Liliopsida</taxon>
        <taxon>Poales</taxon>
        <taxon>Poaceae</taxon>
        <taxon>PACMAD clade</taxon>
        <taxon>Panicoideae</taxon>
        <taxon>Andropogonodae</taxon>
        <taxon>Andropogoneae</taxon>
        <taxon>Sorghinae</taxon>
        <taxon>Sorghum</taxon>
    </lineage>
</organism>
<evidence type="ECO:0000256" key="1">
    <source>
        <dbReference type="SAM" id="MobiDB-lite"/>
    </source>
</evidence>
<evidence type="ECO:0000313" key="2">
    <source>
        <dbReference type="EMBL" id="KAG0512287.1"/>
    </source>
</evidence>
<accession>A0A921Q0U2</accession>
<name>A0A921Q0U2_SORBI</name>
<comment type="caution">
    <text evidence="2">The sequence shown here is derived from an EMBL/GenBank/DDBJ whole genome shotgun (WGS) entry which is preliminary data.</text>
</comment>
<feature type="compositionally biased region" description="Low complexity" evidence="1">
    <location>
        <begin position="68"/>
        <end position="82"/>
    </location>
</feature>
<reference evidence="2" key="1">
    <citation type="journal article" date="2019" name="BMC Genomics">
        <title>A new reference genome for Sorghum bicolor reveals high levels of sequence similarity between sweet and grain genotypes: implications for the genetics of sugar metabolism.</title>
        <authorList>
            <person name="Cooper E.A."/>
            <person name="Brenton Z.W."/>
            <person name="Flinn B.S."/>
            <person name="Jenkins J."/>
            <person name="Shu S."/>
            <person name="Flowers D."/>
            <person name="Luo F."/>
            <person name="Wang Y."/>
            <person name="Xia P."/>
            <person name="Barry K."/>
            <person name="Daum C."/>
            <person name="Lipzen A."/>
            <person name="Yoshinaga Y."/>
            <person name="Schmutz J."/>
            <person name="Saski C."/>
            <person name="Vermerris W."/>
            <person name="Kresovich S."/>
        </authorList>
    </citation>
    <scope>NUCLEOTIDE SEQUENCE</scope>
</reference>
<evidence type="ECO:0000313" key="3">
    <source>
        <dbReference type="Proteomes" id="UP000807115"/>
    </source>
</evidence>
<dbReference type="EMBL" id="CM027689">
    <property type="protein sequence ID" value="KAG0512287.1"/>
    <property type="molecule type" value="Genomic_DNA"/>
</dbReference>
<feature type="region of interest" description="Disordered" evidence="1">
    <location>
        <begin position="1"/>
        <end position="107"/>
    </location>
</feature>
<gene>
    <name evidence="2" type="ORF">BDA96_10G000300</name>
</gene>
<dbReference type="AlphaFoldDB" id="A0A921Q0U2"/>
<feature type="compositionally biased region" description="Polar residues" evidence="1">
    <location>
        <begin position="1"/>
        <end position="20"/>
    </location>
</feature>